<protein>
    <submittedName>
        <fullName evidence="1">Uncharacterized protein</fullName>
    </submittedName>
</protein>
<dbReference type="EMBL" id="RDQH01000332">
    <property type="protein sequence ID" value="RXH96535.1"/>
    <property type="molecule type" value="Genomic_DNA"/>
</dbReference>
<dbReference type="Proteomes" id="UP000290289">
    <property type="component" value="Chromosome 6"/>
</dbReference>
<keyword evidence="2" id="KW-1185">Reference proteome</keyword>
<name>A0A498JN86_MALDO</name>
<proteinExistence type="predicted"/>
<accession>A0A498JN86</accession>
<reference evidence="1 2" key="1">
    <citation type="submission" date="2018-10" db="EMBL/GenBank/DDBJ databases">
        <title>A high-quality apple genome assembly.</title>
        <authorList>
            <person name="Hu J."/>
        </authorList>
    </citation>
    <scope>NUCLEOTIDE SEQUENCE [LARGE SCALE GENOMIC DNA]</scope>
    <source>
        <strain evidence="2">cv. HFTH1</strain>
        <tissue evidence="1">Young leaf</tissue>
    </source>
</reference>
<organism evidence="1 2">
    <name type="scientific">Malus domestica</name>
    <name type="common">Apple</name>
    <name type="synonym">Pyrus malus</name>
    <dbReference type="NCBI Taxonomy" id="3750"/>
    <lineage>
        <taxon>Eukaryota</taxon>
        <taxon>Viridiplantae</taxon>
        <taxon>Streptophyta</taxon>
        <taxon>Embryophyta</taxon>
        <taxon>Tracheophyta</taxon>
        <taxon>Spermatophyta</taxon>
        <taxon>Magnoliopsida</taxon>
        <taxon>eudicotyledons</taxon>
        <taxon>Gunneridae</taxon>
        <taxon>Pentapetalae</taxon>
        <taxon>rosids</taxon>
        <taxon>fabids</taxon>
        <taxon>Rosales</taxon>
        <taxon>Rosaceae</taxon>
        <taxon>Amygdaloideae</taxon>
        <taxon>Maleae</taxon>
        <taxon>Malus</taxon>
    </lineage>
</organism>
<dbReference type="STRING" id="3750.A0A498JN86"/>
<evidence type="ECO:0000313" key="1">
    <source>
        <dbReference type="EMBL" id="RXH96535.1"/>
    </source>
</evidence>
<comment type="caution">
    <text evidence="1">The sequence shown here is derived from an EMBL/GenBank/DDBJ whole genome shotgun (WGS) entry which is preliminary data.</text>
</comment>
<dbReference type="AlphaFoldDB" id="A0A498JN86"/>
<gene>
    <name evidence="1" type="ORF">DVH24_009039</name>
</gene>
<sequence length="205" mass="22257">MFTRCSKEDLREEVWYPNLFLDEPISIHDVLGPSSALVPSDVNQGWDIILSPACDSNSNMVFDVSDAKNMVDWSRIILLLGSKGFVSFVVGLNPILDRCSGISCAAMASWACRAPYKAADSRILIVVYKMEYKRIAFSASELVRNGQGNSLETGSLISISVPGQSSEASSNACLLDSAKVTGVSVQVLTEELCSIFLITACNFRV</sequence>
<evidence type="ECO:0000313" key="2">
    <source>
        <dbReference type="Proteomes" id="UP000290289"/>
    </source>
</evidence>